<evidence type="ECO:0000256" key="4">
    <source>
        <dbReference type="ARBA" id="ARBA00022452"/>
    </source>
</evidence>
<accession>A0A853FG27</accession>
<evidence type="ECO:0000256" key="11">
    <source>
        <dbReference type="RuleBase" id="RU003357"/>
    </source>
</evidence>
<keyword evidence="5 10" id="KW-0812">Transmembrane</keyword>
<protein>
    <submittedName>
        <fullName evidence="16">TonB-dependent receptor</fullName>
    </submittedName>
</protein>
<dbReference type="Pfam" id="PF07715">
    <property type="entry name" value="Plug"/>
    <property type="match status" value="1"/>
</dbReference>
<keyword evidence="4 10" id="KW-1134">Transmembrane beta strand</keyword>
<dbReference type="PANTHER" id="PTHR30069:SF40">
    <property type="entry name" value="TONB-DEPENDENT RECEPTOR NMB0964-RELATED"/>
    <property type="match status" value="1"/>
</dbReference>
<evidence type="ECO:0000259" key="14">
    <source>
        <dbReference type="Pfam" id="PF00593"/>
    </source>
</evidence>
<dbReference type="AlphaFoldDB" id="A0A853FG27"/>
<dbReference type="OrthoDB" id="9795928at2"/>
<dbReference type="SUPFAM" id="SSF56935">
    <property type="entry name" value="Porins"/>
    <property type="match status" value="1"/>
</dbReference>
<dbReference type="InterPro" id="IPR039426">
    <property type="entry name" value="TonB-dep_rcpt-like"/>
</dbReference>
<dbReference type="PROSITE" id="PS52016">
    <property type="entry name" value="TONB_DEPENDENT_REC_3"/>
    <property type="match status" value="1"/>
</dbReference>
<dbReference type="InterPro" id="IPR000531">
    <property type="entry name" value="Beta-barrel_TonB"/>
</dbReference>
<dbReference type="RefSeq" id="WP_129968883.1">
    <property type="nucleotide sequence ID" value="NZ_JACCEW010000002.1"/>
</dbReference>
<comment type="similarity">
    <text evidence="2 10 11">Belongs to the TonB-dependent receptor family.</text>
</comment>
<feature type="region of interest" description="Disordered" evidence="12">
    <location>
        <begin position="280"/>
        <end position="305"/>
    </location>
</feature>
<keyword evidence="17" id="KW-1185">Reference proteome</keyword>
<evidence type="ECO:0000313" key="16">
    <source>
        <dbReference type="EMBL" id="NYT36966.1"/>
    </source>
</evidence>
<evidence type="ECO:0000256" key="1">
    <source>
        <dbReference type="ARBA" id="ARBA00004571"/>
    </source>
</evidence>
<comment type="caution">
    <text evidence="16">The sequence shown here is derived from an EMBL/GenBank/DDBJ whole genome shotgun (WGS) entry which is preliminary data.</text>
</comment>
<keyword evidence="13" id="KW-0732">Signal</keyword>
<dbReference type="Gene3D" id="2.170.130.10">
    <property type="entry name" value="TonB-dependent receptor, plug domain"/>
    <property type="match status" value="1"/>
</dbReference>
<evidence type="ECO:0000259" key="15">
    <source>
        <dbReference type="Pfam" id="PF07715"/>
    </source>
</evidence>
<feature type="domain" description="TonB-dependent receptor plug" evidence="15">
    <location>
        <begin position="53"/>
        <end position="154"/>
    </location>
</feature>
<feature type="domain" description="TonB-dependent receptor-like beta-barrel" evidence="14">
    <location>
        <begin position="286"/>
        <end position="658"/>
    </location>
</feature>
<evidence type="ECO:0000256" key="3">
    <source>
        <dbReference type="ARBA" id="ARBA00022448"/>
    </source>
</evidence>
<dbReference type="InterPro" id="IPR012910">
    <property type="entry name" value="Plug_dom"/>
</dbReference>
<evidence type="ECO:0000256" key="2">
    <source>
        <dbReference type="ARBA" id="ARBA00009810"/>
    </source>
</evidence>
<keyword evidence="7 10" id="KW-0472">Membrane</keyword>
<reference evidence="16 17" key="1">
    <citation type="submission" date="2020-07" db="EMBL/GenBank/DDBJ databases">
        <title>Taxonomic revisions and descriptions of new bacterial species based on genomic comparisons in the high-G+C-content subgroup of the family Alcaligenaceae.</title>
        <authorList>
            <person name="Szabo A."/>
            <person name="Felfoldi T."/>
        </authorList>
    </citation>
    <scope>NUCLEOTIDE SEQUENCE [LARGE SCALE GENOMIC DNA]</scope>
    <source>
        <strain evidence="16 17">DSM 25264</strain>
    </source>
</reference>
<keyword evidence="9 10" id="KW-0998">Cell outer membrane</keyword>
<evidence type="ECO:0000256" key="13">
    <source>
        <dbReference type="SAM" id="SignalP"/>
    </source>
</evidence>
<organism evidence="16 17">
    <name type="scientific">Allopusillimonas soli</name>
    <dbReference type="NCBI Taxonomy" id="659016"/>
    <lineage>
        <taxon>Bacteria</taxon>
        <taxon>Pseudomonadati</taxon>
        <taxon>Pseudomonadota</taxon>
        <taxon>Betaproteobacteria</taxon>
        <taxon>Burkholderiales</taxon>
        <taxon>Alcaligenaceae</taxon>
        <taxon>Allopusillimonas</taxon>
    </lineage>
</organism>
<evidence type="ECO:0000256" key="6">
    <source>
        <dbReference type="ARBA" id="ARBA00023077"/>
    </source>
</evidence>
<dbReference type="PANTHER" id="PTHR30069">
    <property type="entry name" value="TONB-DEPENDENT OUTER MEMBRANE RECEPTOR"/>
    <property type="match status" value="1"/>
</dbReference>
<evidence type="ECO:0000313" key="17">
    <source>
        <dbReference type="Proteomes" id="UP000580517"/>
    </source>
</evidence>
<feature type="chain" id="PRO_5032447349" evidence="13">
    <location>
        <begin position="23"/>
        <end position="689"/>
    </location>
</feature>
<keyword evidence="8 16" id="KW-0675">Receptor</keyword>
<evidence type="ECO:0000256" key="8">
    <source>
        <dbReference type="ARBA" id="ARBA00023170"/>
    </source>
</evidence>
<gene>
    <name evidence="16" type="ORF">H0A68_08785</name>
</gene>
<dbReference type="Proteomes" id="UP000580517">
    <property type="component" value="Unassembled WGS sequence"/>
</dbReference>
<evidence type="ECO:0000256" key="5">
    <source>
        <dbReference type="ARBA" id="ARBA00022692"/>
    </source>
</evidence>
<sequence length="689" mass="75391">MSIKLRALTIAIASALAAQAHAHQGDAKTGRGVTELSAVTVRAYPLSGDGGTAISADTLDGSSLLLAGQATLGQTLDGLPGVHSDTFGGGASRPVIRGQTAPRVKVLSDGSELMDASSVSPDHAITSEPMLARRIEVLRGPATLLYGGGAIGGVVNVLDNRIPEAMPENGLEGMVRVSGATGSDERTGAFGLTAGGNNIAVHVEGLKRRASDYQVPDWPGGRLKGSFEQTETGSVGLSWIGSRGYAGLAYTHTYRKYGLPGHEHEYEGCHPHGSHLHCGGHHDHDDHDEHGEHDDHDHGHGHEEHDAPFVKLRSDRMDFRAAYREPFTGVREIRLRAGLTDYQHQEIEGREVATTFKNRGHDARIELEHQPLAGWRGVLGLQEGRSDFSALGEERFIPRSVTQSAGIFLLERYALADWQFELGARHDWQSVDPDSSQPARNMEGTSLSAGATWHFAPAYALALSASRSQRLPTAQELYANGIHLATNTYELGNASLDRETSHNLEISLRKQAGRLRYTLTAFHNHVKNYIYADTLDRHEDFRLISYAQRDATFDGLEAEVNYRQNRHLTWGVFGDLVHGKLEGGDNLPRIPAARAGLRLRADWNRWSADIEAYRVFKQDHVADYESKTPGYNMVNLGIAYEGRMGASDYTVYFRASNLFDEKAYNHASFIANKAPLPGRRLMLGASVSY</sequence>
<dbReference type="InterPro" id="IPR036942">
    <property type="entry name" value="Beta-barrel_TonB_sf"/>
</dbReference>
<evidence type="ECO:0000256" key="7">
    <source>
        <dbReference type="ARBA" id="ARBA00023136"/>
    </source>
</evidence>
<dbReference type="EMBL" id="JACCEW010000002">
    <property type="protein sequence ID" value="NYT36966.1"/>
    <property type="molecule type" value="Genomic_DNA"/>
</dbReference>
<dbReference type="Gene3D" id="2.40.170.20">
    <property type="entry name" value="TonB-dependent receptor, beta-barrel domain"/>
    <property type="match status" value="1"/>
</dbReference>
<dbReference type="InterPro" id="IPR037066">
    <property type="entry name" value="Plug_dom_sf"/>
</dbReference>
<dbReference type="Pfam" id="PF00593">
    <property type="entry name" value="TonB_dep_Rec_b-barrel"/>
    <property type="match status" value="1"/>
</dbReference>
<dbReference type="GO" id="GO:0015344">
    <property type="term" value="F:siderophore uptake transmembrane transporter activity"/>
    <property type="evidence" value="ECO:0007669"/>
    <property type="project" value="TreeGrafter"/>
</dbReference>
<evidence type="ECO:0000256" key="9">
    <source>
        <dbReference type="ARBA" id="ARBA00023237"/>
    </source>
</evidence>
<feature type="signal peptide" evidence="13">
    <location>
        <begin position="1"/>
        <end position="22"/>
    </location>
</feature>
<comment type="subcellular location">
    <subcellularLocation>
        <location evidence="1 10">Cell outer membrane</location>
        <topology evidence="1 10">Multi-pass membrane protein</topology>
    </subcellularLocation>
</comment>
<dbReference type="GO" id="GO:0044718">
    <property type="term" value="P:siderophore transmembrane transport"/>
    <property type="evidence" value="ECO:0007669"/>
    <property type="project" value="TreeGrafter"/>
</dbReference>
<keyword evidence="3 10" id="KW-0813">Transport</keyword>
<dbReference type="GO" id="GO:0009279">
    <property type="term" value="C:cell outer membrane"/>
    <property type="evidence" value="ECO:0007669"/>
    <property type="project" value="UniProtKB-SubCell"/>
</dbReference>
<evidence type="ECO:0000256" key="10">
    <source>
        <dbReference type="PROSITE-ProRule" id="PRU01360"/>
    </source>
</evidence>
<name>A0A853FG27_9BURK</name>
<proteinExistence type="inferred from homology"/>
<keyword evidence="6 11" id="KW-0798">TonB box</keyword>
<evidence type="ECO:0000256" key="12">
    <source>
        <dbReference type="SAM" id="MobiDB-lite"/>
    </source>
</evidence>